<gene>
    <name evidence="1" type="ORF">pW2_156</name>
</gene>
<dbReference type="Proteomes" id="UP000287896">
    <property type="component" value="Segment"/>
</dbReference>
<keyword evidence="2" id="KW-1185">Reference proteome</keyword>
<evidence type="ECO:0000313" key="1">
    <source>
        <dbReference type="EMBL" id="AZU98981.1"/>
    </source>
</evidence>
<accession>A0A3T0IHX9</accession>
<sequence length="114" mass="13646">MIKQRRTFTVIRKWAEKNGYKVEDTWAYGDQDACRVIVNEKLSFKAEMRNSTIYQSIRGQRGECAGLYLTEERKREEGEPYRRNYAFHMTSQKHAIENMESDIKKMERDANEKK</sequence>
<reference evidence="1 2" key="1">
    <citation type="submission" date="2018-12" db="EMBL/GenBank/DDBJ databases">
        <title>Characterization of a novel siphovirus infacting Bacillus anthracis.</title>
        <authorList>
            <person name="Hu X."/>
            <person name="Wan X."/>
            <person name="Geng P."/>
            <person name="Yuan Z."/>
        </authorList>
    </citation>
    <scope>NUCLEOTIDE SEQUENCE [LARGE SCALE GENOMIC DNA]</scope>
</reference>
<organism evidence="1 2">
    <name type="scientific">Bacillus phage pW2</name>
    <dbReference type="NCBI Taxonomy" id="2500559"/>
    <lineage>
        <taxon>Viruses</taxon>
        <taxon>Duplodnaviria</taxon>
        <taxon>Heunggongvirae</taxon>
        <taxon>Uroviricota</taxon>
        <taxon>Caudoviricetes</taxon>
        <taxon>Joanripponvirinae</taxon>
        <taxon>Sophritavirus</taxon>
        <taxon>Sophritavirus pW2</taxon>
    </lineage>
</organism>
<evidence type="ECO:0000313" key="2">
    <source>
        <dbReference type="Proteomes" id="UP000287896"/>
    </source>
</evidence>
<name>A0A3T0IHX9_9CAUD</name>
<protein>
    <submittedName>
        <fullName evidence="1">Uncharacterized protein</fullName>
    </submittedName>
</protein>
<proteinExistence type="predicted"/>
<dbReference type="EMBL" id="MK288021">
    <property type="protein sequence ID" value="AZU98981.1"/>
    <property type="molecule type" value="Genomic_DNA"/>
</dbReference>